<keyword evidence="2" id="KW-0548">Nucleotidyltransferase</keyword>
<evidence type="ECO:0000256" key="1">
    <source>
        <dbReference type="ARBA" id="ARBA00022578"/>
    </source>
</evidence>
<dbReference type="Gene3D" id="3.30.420.10">
    <property type="entry name" value="Ribonuclease H-like superfamily/Ribonuclease H"/>
    <property type="match status" value="1"/>
</dbReference>
<evidence type="ECO:0000256" key="8">
    <source>
        <dbReference type="ARBA" id="ARBA00022884"/>
    </source>
</evidence>
<dbReference type="PROSITE" id="PS50994">
    <property type="entry name" value="INTEGRASE"/>
    <property type="match status" value="1"/>
</dbReference>
<keyword evidence="7" id="KW-0460">Magnesium</keyword>
<evidence type="ECO:0000313" key="19">
    <source>
        <dbReference type="Proteomes" id="UP000629468"/>
    </source>
</evidence>
<comment type="catalytic activity">
    <reaction evidence="14">
        <text>DNA(n) + a 2'-deoxyribonucleoside 5'-triphosphate = DNA(n+1) + diphosphate</text>
        <dbReference type="Rhea" id="RHEA:22508"/>
        <dbReference type="Rhea" id="RHEA-COMP:17339"/>
        <dbReference type="Rhea" id="RHEA-COMP:17340"/>
        <dbReference type="ChEBI" id="CHEBI:33019"/>
        <dbReference type="ChEBI" id="CHEBI:61560"/>
        <dbReference type="ChEBI" id="CHEBI:173112"/>
        <dbReference type="EC" id="2.7.7.49"/>
    </reaction>
</comment>
<keyword evidence="9" id="KW-0229">DNA integration</keyword>
<evidence type="ECO:0000256" key="4">
    <source>
        <dbReference type="ARBA" id="ARBA00022723"/>
    </source>
</evidence>
<dbReference type="GO" id="GO:0003964">
    <property type="term" value="F:RNA-directed DNA polymerase activity"/>
    <property type="evidence" value="ECO:0007669"/>
    <property type="project" value="UniProtKB-KW"/>
</dbReference>
<comment type="caution">
    <text evidence="18">The sequence shown here is derived from an EMBL/GenBank/DDBJ whole genome shotgun (WGS) entry which is preliminary data.</text>
</comment>
<evidence type="ECO:0000259" key="17">
    <source>
        <dbReference type="PROSITE" id="PS50994"/>
    </source>
</evidence>
<dbReference type="GO" id="GO:0003887">
    <property type="term" value="F:DNA-directed DNA polymerase activity"/>
    <property type="evidence" value="ECO:0007669"/>
    <property type="project" value="UniProtKB-KW"/>
</dbReference>
<dbReference type="Pfam" id="PF07727">
    <property type="entry name" value="RVT_2"/>
    <property type="match status" value="1"/>
</dbReference>
<feature type="compositionally biased region" description="Basic residues" evidence="16">
    <location>
        <begin position="1115"/>
        <end position="1124"/>
    </location>
</feature>
<protein>
    <recommendedName>
        <fullName evidence="17">Integrase catalytic domain-containing protein</fullName>
    </recommendedName>
</protein>
<dbReference type="GO" id="GO:0046872">
    <property type="term" value="F:metal ion binding"/>
    <property type="evidence" value="ECO:0007669"/>
    <property type="project" value="UniProtKB-KW"/>
</dbReference>
<evidence type="ECO:0000256" key="15">
    <source>
        <dbReference type="ARBA" id="ARBA00049244"/>
    </source>
</evidence>
<keyword evidence="8" id="KW-0694">RNA-binding</keyword>
<keyword evidence="4" id="KW-0479">Metal-binding</keyword>
<dbReference type="GO" id="GO:0003723">
    <property type="term" value="F:RNA binding"/>
    <property type="evidence" value="ECO:0007669"/>
    <property type="project" value="UniProtKB-KW"/>
</dbReference>
<dbReference type="InterPro" id="IPR012337">
    <property type="entry name" value="RNaseH-like_sf"/>
</dbReference>
<evidence type="ECO:0000256" key="12">
    <source>
        <dbReference type="ARBA" id="ARBA00023172"/>
    </source>
</evidence>
<dbReference type="EMBL" id="JABXXO010000016">
    <property type="protein sequence ID" value="KAF7759993.1"/>
    <property type="molecule type" value="Genomic_DNA"/>
</dbReference>
<evidence type="ECO:0000256" key="3">
    <source>
        <dbReference type="ARBA" id="ARBA00022722"/>
    </source>
</evidence>
<evidence type="ECO:0000256" key="16">
    <source>
        <dbReference type="SAM" id="MobiDB-lite"/>
    </source>
</evidence>
<accession>A0A8H7C0Q8</accession>
<dbReference type="InterPro" id="IPR039537">
    <property type="entry name" value="Retrotran_Ty1/copia-like"/>
</dbReference>
<evidence type="ECO:0000256" key="2">
    <source>
        <dbReference type="ARBA" id="ARBA00022695"/>
    </source>
</evidence>
<keyword evidence="11" id="KW-0239">DNA-directed DNA polymerase</keyword>
<keyword evidence="11" id="KW-0808">Transferase</keyword>
<evidence type="ECO:0000313" key="18">
    <source>
        <dbReference type="EMBL" id="KAF7759993.1"/>
    </source>
</evidence>
<keyword evidence="12" id="KW-0233">DNA recombination</keyword>
<keyword evidence="6" id="KW-0378">Hydrolase</keyword>
<evidence type="ECO:0000256" key="6">
    <source>
        <dbReference type="ARBA" id="ARBA00022801"/>
    </source>
</evidence>
<dbReference type="GO" id="GO:0032196">
    <property type="term" value="P:transposition"/>
    <property type="evidence" value="ECO:0007669"/>
    <property type="project" value="UniProtKB-KW"/>
</dbReference>
<keyword evidence="5" id="KW-0255">Endonuclease</keyword>
<dbReference type="GO" id="GO:0005634">
    <property type="term" value="C:nucleus"/>
    <property type="evidence" value="ECO:0007669"/>
    <property type="project" value="UniProtKB-ARBA"/>
</dbReference>
<evidence type="ECO:0000256" key="10">
    <source>
        <dbReference type="ARBA" id="ARBA00022918"/>
    </source>
</evidence>
<dbReference type="SUPFAM" id="SSF56672">
    <property type="entry name" value="DNA/RNA polymerases"/>
    <property type="match status" value="1"/>
</dbReference>
<feature type="region of interest" description="Disordered" evidence="16">
    <location>
        <begin position="1030"/>
        <end position="1068"/>
    </location>
</feature>
<dbReference type="Proteomes" id="UP000629468">
    <property type="component" value="Unassembled WGS sequence"/>
</dbReference>
<dbReference type="GO" id="GO:0004519">
    <property type="term" value="F:endonuclease activity"/>
    <property type="evidence" value="ECO:0007669"/>
    <property type="project" value="UniProtKB-KW"/>
</dbReference>
<feature type="region of interest" description="Disordered" evidence="16">
    <location>
        <begin position="1104"/>
        <end position="1146"/>
    </location>
</feature>
<dbReference type="GO" id="GO:0006310">
    <property type="term" value="P:DNA recombination"/>
    <property type="evidence" value="ECO:0007669"/>
    <property type="project" value="UniProtKB-KW"/>
</dbReference>
<dbReference type="SUPFAM" id="SSF53098">
    <property type="entry name" value="Ribonuclease H-like"/>
    <property type="match status" value="1"/>
</dbReference>
<sequence>MDTHDTLKEAYAQMTSIFKDFGLVMEHTKTELFNFADSARNKNSPNPSINLGVAPFTRESPCVPKDVWRYLGIMFDRNLTFRDHVKFYSTKSVSAVRCMKSLGNSNRGLTPKQKRLLYISCIQPIATFGLRCWYKPGTRAFKSNIKMLRLTHNQGARWITGAFRTSPMGAMTAVAGLMPLHLQLKKLFERSVIRNNTLHPHHPVLSLLERRQAKGSTLHPNALERKSKTIRNVIKSPLDSVIDNPSSEIFDPLSEHIKPGHRLVDRHPDKVKFVLMPKNRKDRDEYHNSLNLAPVREPNALHLFTAGVKHKFDPSVPISHRTHSHIALVTVLNGRAVTSKTRAAGRRVNEETIVGWSTFLALVKAHKKLQKGWPISKVVLYTTSQLIVKNLMSTNSKPLGSQLSIAVSLAFDAIATDFPEVEIEVRGFNKSWATSPPYSSEESGLLQPLAHRAYHEAETARTFTERSLQFPQSASYHYTRQKTTRDTILLWQLGFQGVRMPSEPPPHMLPSDSRGTRQGLIVRSLGLNMPPPHILSSDSIGTRSGLGNNQCGPPPHMPSSDGIGTRQGPLVRSQIQGSPYHIQSCFKGNSWYEITDKEGNEILPSHLQGGPWFQTYQGVKAADNSPLFARLMRVMCNHAPIGEYRVRFFPNEPYKACQCDLKSPETRQHLLMVCSLFVRRINHYDLDGITTIRGLILFLQDNPQAFSFEPPELPRHADESWPAYRKELELVRDEENKRRKKKRLPPLAGPIFLHESIEFTRHWNVWEMDDGWRDIFRAIERETKPVSQAVMKKGYKYWITFIDDATRFRAVYLLKAKSEAFEAFKVYKSWAETQLGVKLRALQDDKGGEYMSKAFISFTELAGIERRHSTRNRPQQNGIAERANRTMGERITAMLSESRLPHSFWGECISSMVHVWNMLPTASLSGTTPFQAFYKRKPDVSHLRVWGCTSYVHVQRDKRNSLQPHYEKCVFIGYPAGYKGWKFYNPVTKRTVISERADFDGRYFPGTSKAQLEAVPSFACLPESLPIPNDTLSHSGLPPLQDEGGDNHFPPACPKTPTPSASVPPEEKPVLPLPPLPVIPPFIPPVIPPVTPPQIHAPLPVTPPTAGAPLEPPHIPRRTGRVRKPPGQWWKLKQPDLAGNDSDSDDEAALLADSEFCEVEFAGAVSGADPQSYRLAMKSPDSDCWTEACNTEIFNLEANGTWELMELPPGKKVVNSGWVFKVKRLADGSIERYRARLVAKGYSQRPGFDFTEVFAPTFRPASLRLIVALAAREGYKMRSVDISSAFTYGELEEEIYMRQPEGYHIGSPNMVFRLRKSLYGLKQAARQWNKKLRGVLEGIGYSRLRSDSSIYIYSKGDIKVIVPVFIDDITLVSKSDAAMASAVSELSKHFKLRDLGSTTLLLGIQVKQDRSHRTISLSQEHYIKELLERFNMDDANPLSTPLAPGSELSDIIPSLEDQAEMKSVPYLNAVGALQYLATMTRPDIAYAVSYLGRFNSNPAPAHWLAVKHLFRYLIGTMHYKLVYRASDSEELFTTYSDASHGACKATGRATGGYVTLVSGAAVGWSSKRQPFVTLSSTEAEFVAAVEAGKEIKWTRNILTEFGFPLTLPSTLFVDNKSGISVAKNPEHHGRMKHLDLRFYWLREAVEEGLIDPLYVSTHEQVADILTKAVAKKFEENVNKSKEIVGEIVDEEIRSSTPDLPSEPWTFSDDQVAGFRENLNGILNSIARITPRMATNPDAIAFELAKFLGRLINSEWAEVKVGHESIVSVIREAATYRTPVDIPPPPPAKNVSFAPTPIPTPASAPTPMEVDASPPRIPAAVKGKKKATPPPPTPQHPGTTSPVFASPIKISAVPKPLIQPFFFFFFL</sequence>
<dbReference type="InterPro" id="IPR036397">
    <property type="entry name" value="RNaseH_sf"/>
</dbReference>
<dbReference type="InterPro" id="IPR013103">
    <property type="entry name" value="RVT_2"/>
</dbReference>
<evidence type="ECO:0000256" key="7">
    <source>
        <dbReference type="ARBA" id="ARBA00022842"/>
    </source>
</evidence>
<feature type="region of interest" description="Disordered" evidence="16">
    <location>
        <begin position="1779"/>
        <end position="1841"/>
    </location>
</feature>
<dbReference type="Pfam" id="PF25597">
    <property type="entry name" value="SH3_retrovirus"/>
    <property type="match status" value="1"/>
</dbReference>
<feature type="region of interest" description="Disordered" evidence="16">
    <location>
        <begin position="546"/>
        <end position="567"/>
    </location>
</feature>
<feature type="domain" description="Integrase catalytic" evidence="17">
    <location>
        <begin position="758"/>
        <end position="937"/>
    </location>
</feature>
<proteinExistence type="predicted"/>
<organism evidence="18 19">
    <name type="scientific">Agaricus bisporus var. burnettii</name>
    <dbReference type="NCBI Taxonomy" id="192524"/>
    <lineage>
        <taxon>Eukaryota</taxon>
        <taxon>Fungi</taxon>
        <taxon>Dikarya</taxon>
        <taxon>Basidiomycota</taxon>
        <taxon>Agaricomycotina</taxon>
        <taxon>Agaricomycetes</taxon>
        <taxon>Agaricomycetidae</taxon>
        <taxon>Agaricales</taxon>
        <taxon>Agaricineae</taxon>
        <taxon>Agaricaceae</taxon>
        <taxon>Agaricus</taxon>
    </lineage>
</organism>
<evidence type="ECO:0000256" key="9">
    <source>
        <dbReference type="ARBA" id="ARBA00022908"/>
    </source>
</evidence>
<dbReference type="InterPro" id="IPR043502">
    <property type="entry name" value="DNA/RNA_pol_sf"/>
</dbReference>
<evidence type="ECO:0000256" key="14">
    <source>
        <dbReference type="ARBA" id="ARBA00048173"/>
    </source>
</evidence>
<dbReference type="InterPro" id="IPR001584">
    <property type="entry name" value="Integrase_cat-core"/>
</dbReference>
<comment type="catalytic activity">
    <reaction evidence="15">
        <text>DNA(n) + a 2'-deoxyribonucleoside 5'-triphosphate = DNA(n+1) + diphosphate</text>
        <dbReference type="Rhea" id="RHEA:22508"/>
        <dbReference type="Rhea" id="RHEA-COMP:17339"/>
        <dbReference type="Rhea" id="RHEA-COMP:17340"/>
        <dbReference type="ChEBI" id="CHEBI:33019"/>
        <dbReference type="ChEBI" id="CHEBI:61560"/>
        <dbReference type="ChEBI" id="CHEBI:173112"/>
        <dbReference type="EC" id="2.7.7.7"/>
    </reaction>
</comment>
<dbReference type="PANTHER" id="PTHR42648:SF11">
    <property type="entry name" value="TRANSPOSON TY4-P GAG-POL POLYPROTEIN"/>
    <property type="match status" value="1"/>
</dbReference>
<reference evidence="18 19" key="1">
    <citation type="journal article" name="Sci. Rep.">
        <title>Telomere-to-telomere assembled and centromere annotated genomes of the two main subspecies of the button mushroom Agaricus bisporus reveal especially polymorphic chromosome ends.</title>
        <authorList>
            <person name="Sonnenberg A.S.M."/>
            <person name="Sedaghat-Telgerd N."/>
            <person name="Lavrijssen B."/>
            <person name="Ohm R.A."/>
            <person name="Hendrickx P.M."/>
            <person name="Scholtmeijer K."/>
            <person name="Baars J.J.P."/>
            <person name="van Peer A."/>
        </authorList>
    </citation>
    <scope>NUCLEOTIDE SEQUENCE [LARGE SCALE GENOMIC DNA]</scope>
    <source>
        <strain evidence="18 19">H119_p4</strain>
    </source>
</reference>
<name>A0A8H7C0Q8_AGABI</name>
<dbReference type="InterPro" id="IPR057670">
    <property type="entry name" value="SH3_retrovirus"/>
</dbReference>
<dbReference type="GO" id="GO:0015074">
    <property type="term" value="P:DNA integration"/>
    <property type="evidence" value="ECO:0007669"/>
    <property type="project" value="UniProtKB-KW"/>
</dbReference>
<keyword evidence="1" id="KW-0815">Transposition</keyword>
<dbReference type="PANTHER" id="PTHR42648">
    <property type="entry name" value="TRANSPOSASE, PUTATIVE-RELATED"/>
    <property type="match status" value="1"/>
</dbReference>
<dbReference type="GO" id="GO:0016787">
    <property type="term" value="F:hydrolase activity"/>
    <property type="evidence" value="ECO:0007669"/>
    <property type="project" value="UniProtKB-KW"/>
</dbReference>
<keyword evidence="13" id="KW-0511">Multifunctional enzyme</keyword>
<evidence type="ECO:0000256" key="5">
    <source>
        <dbReference type="ARBA" id="ARBA00022759"/>
    </source>
</evidence>
<keyword evidence="10" id="KW-0695">RNA-directed DNA polymerase</keyword>
<evidence type="ECO:0000256" key="11">
    <source>
        <dbReference type="ARBA" id="ARBA00022932"/>
    </source>
</evidence>
<gene>
    <name evidence="18" type="ORF">Agabi119p4_11688</name>
</gene>
<evidence type="ECO:0000256" key="13">
    <source>
        <dbReference type="ARBA" id="ARBA00023268"/>
    </source>
</evidence>
<keyword evidence="3" id="KW-0540">Nuclease</keyword>
<dbReference type="CDD" id="cd09272">
    <property type="entry name" value="RNase_HI_RT_Ty1"/>
    <property type="match status" value="1"/>
</dbReference>